<evidence type="ECO:0000313" key="3">
    <source>
        <dbReference type="Proteomes" id="UP000295455"/>
    </source>
</evidence>
<gene>
    <name evidence="2" type="ORF">EV196_104133</name>
</gene>
<keyword evidence="1" id="KW-0812">Transmembrane</keyword>
<comment type="caution">
    <text evidence="2">The sequence shown here is derived from an EMBL/GenBank/DDBJ whole genome shotgun (WGS) entry which is preliminary data.</text>
</comment>
<reference evidence="2 3" key="1">
    <citation type="submission" date="2019-03" db="EMBL/GenBank/DDBJ databases">
        <title>Genomic Encyclopedia of Type Strains, Phase IV (KMG-IV): sequencing the most valuable type-strain genomes for metagenomic binning, comparative biology and taxonomic classification.</title>
        <authorList>
            <person name="Goeker M."/>
        </authorList>
    </citation>
    <scope>NUCLEOTIDE SEQUENCE [LARGE SCALE GENOMIC DNA]</scope>
    <source>
        <strain evidence="2 3">DSM 18792</strain>
    </source>
</reference>
<evidence type="ECO:0000256" key="1">
    <source>
        <dbReference type="SAM" id="Phobius"/>
    </source>
</evidence>
<keyword evidence="1" id="KW-1133">Transmembrane helix</keyword>
<dbReference type="AlphaFoldDB" id="A0A4R1RJ07"/>
<organism evidence="2 3">
    <name type="scientific">Mariniflexile fucanivorans</name>
    <dbReference type="NCBI Taxonomy" id="264023"/>
    <lineage>
        <taxon>Bacteria</taxon>
        <taxon>Pseudomonadati</taxon>
        <taxon>Bacteroidota</taxon>
        <taxon>Flavobacteriia</taxon>
        <taxon>Flavobacteriales</taxon>
        <taxon>Flavobacteriaceae</taxon>
        <taxon>Mariniflexile</taxon>
    </lineage>
</organism>
<dbReference type="EMBL" id="SLUP01000004">
    <property type="protein sequence ID" value="TCL66103.1"/>
    <property type="molecule type" value="Genomic_DNA"/>
</dbReference>
<dbReference type="OrthoDB" id="678770at2"/>
<dbReference type="Proteomes" id="UP000295455">
    <property type="component" value="Unassembled WGS sequence"/>
</dbReference>
<proteinExistence type="predicted"/>
<keyword evidence="1" id="KW-0472">Membrane</keyword>
<evidence type="ECO:0000313" key="2">
    <source>
        <dbReference type="EMBL" id="TCL66103.1"/>
    </source>
</evidence>
<name>A0A4R1RJ07_9FLAO</name>
<sequence>MQTRTNMAKSVDLLYEKAKNYTETSAKLLALKAVDKTADVLSSTISIVLLFLLFVMFTLFVNIGLGFYIGSLLGAYYLGFFIVSGIYFVLGIVLYAFRNQIVKMPATNLIITKLLKSKNSDFNISDILKDNSHEEL</sequence>
<accession>A0A4R1RJ07</accession>
<feature type="transmembrane region" description="Helical" evidence="1">
    <location>
        <begin position="45"/>
        <end position="69"/>
    </location>
</feature>
<dbReference type="RefSeq" id="WP_132217589.1">
    <property type="nucleotide sequence ID" value="NZ_OX156936.1"/>
</dbReference>
<feature type="transmembrane region" description="Helical" evidence="1">
    <location>
        <begin position="75"/>
        <end position="97"/>
    </location>
</feature>
<protein>
    <submittedName>
        <fullName evidence="2">Uncharacterized protein</fullName>
    </submittedName>
</protein>
<keyword evidence="3" id="KW-1185">Reference proteome</keyword>